<evidence type="ECO:0000313" key="10">
    <source>
        <dbReference type="Proteomes" id="UP000280434"/>
    </source>
</evidence>
<feature type="transmembrane region" description="Helical" evidence="7">
    <location>
        <begin position="196"/>
        <end position="226"/>
    </location>
</feature>
<evidence type="ECO:0000256" key="7">
    <source>
        <dbReference type="RuleBase" id="RU363032"/>
    </source>
</evidence>
<evidence type="ECO:0000256" key="4">
    <source>
        <dbReference type="ARBA" id="ARBA00022692"/>
    </source>
</evidence>
<proteinExistence type="inferred from homology"/>
<dbReference type="Proteomes" id="UP000280434">
    <property type="component" value="Unassembled WGS sequence"/>
</dbReference>
<evidence type="ECO:0000259" key="8">
    <source>
        <dbReference type="PROSITE" id="PS50928"/>
    </source>
</evidence>
<keyword evidence="10" id="KW-1185">Reference proteome</keyword>
<dbReference type="OrthoDB" id="7274389at2"/>
<feature type="transmembrane region" description="Helical" evidence="7">
    <location>
        <begin position="127"/>
        <end position="150"/>
    </location>
</feature>
<name>A0A494XN68_9BURK</name>
<reference evidence="9 10" key="1">
    <citation type="submission" date="2018-10" db="EMBL/GenBank/DDBJ databases">
        <title>Paraburkholderia sp. 7MK8-2, isolated from soil.</title>
        <authorList>
            <person name="Gao Z.-H."/>
            <person name="Qiu L.-H."/>
        </authorList>
    </citation>
    <scope>NUCLEOTIDE SEQUENCE [LARGE SCALE GENOMIC DNA]</scope>
    <source>
        <strain evidence="9 10">7MK8-2</strain>
    </source>
</reference>
<dbReference type="GO" id="GO:0005886">
    <property type="term" value="C:plasma membrane"/>
    <property type="evidence" value="ECO:0007669"/>
    <property type="project" value="UniProtKB-SubCell"/>
</dbReference>
<dbReference type="GO" id="GO:0055085">
    <property type="term" value="P:transmembrane transport"/>
    <property type="evidence" value="ECO:0007669"/>
    <property type="project" value="InterPro"/>
</dbReference>
<keyword evidence="3" id="KW-1003">Cell membrane</keyword>
<comment type="similarity">
    <text evidence="7">Belongs to the binding-protein-dependent transport system permease family.</text>
</comment>
<comment type="caution">
    <text evidence="9">The sequence shown here is derived from an EMBL/GenBank/DDBJ whole genome shotgun (WGS) entry which is preliminary data.</text>
</comment>
<dbReference type="SUPFAM" id="SSF161098">
    <property type="entry name" value="MetI-like"/>
    <property type="match status" value="1"/>
</dbReference>
<dbReference type="CDD" id="cd06261">
    <property type="entry name" value="TM_PBP2"/>
    <property type="match status" value="1"/>
</dbReference>
<keyword evidence="5 7" id="KW-1133">Transmembrane helix</keyword>
<feature type="transmembrane region" description="Helical" evidence="7">
    <location>
        <begin position="246"/>
        <end position="270"/>
    </location>
</feature>
<feature type="domain" description="ABC transmembrane type-1" evidence="8">
    <location>
        <begin position="90"/>
        <end position="270"/>
    </location>
</feature>
<dbReference type="InterPro" id="IPR000515">
    <property type="entry name" value="MetI-like"/>
</dbReference>
<accession>A0A494XN68</accession>
<sequence>MATTEPIQADFGHASLAEAERVAQRHLRRRHALVIALRIAVLVFVLGGWELAGRFKWIDPFFFSMPSLIFAQIIDWFQNGTSQGPLLVQVWVTLEETLLGFLIGSIGGVVCGVVLGRNKLLSDVFSIYIQIANSIPRVVLGSVFVIALGLGMASKVALAVVMVFFVVFGNAFQGVREADRYMIANAQILGASKRQLTTSVVIPSALSWILASLHVSFGFALVGAVVGEFLGSKQGIGLLISTAQGAFNASGVFAAMIVLAVVALTTDYVLTALEKRLLKWRPAAF</sequence>
<evidence type="ECO:0000313" key="9">
    <source>
        <dbReference type="EMBL" id="RKP51222.1"/>
    </source>
</evidence>
<dbReference type="AlphaFoldDB" id="A0A494XN68"/>
<dbReference type="InterPro" id="IPR035906">
    <property type="entry name" value="MetI-like_sf"/>
</dbReference>
<evidence type="ECO:0000256" key="5">
    <source>
        <dbReference type="ARBA" id="ARBA00022989"/>
    </source>
</evidence>
<evidence type="ECO:0000256" key="3">
    <source>
        <dbReference type="ARBA" id="ARBA00022475"/>
    </source>
</evidence>
<dbReference type="EMBL" id="RBZV01000002">
    <property type="protein sequence ID" value="RKP51222.1"/>
    <property type="molecule type" value="Genomic_DNA"/>
</dbReference>
<protein>
    <submittedName>
        <fullName evidence="9">ABC transporter permease</fullName>
    </submittedName>
</protein>
<evidence type="ECO:0000256" key="2">
    <source>
        <dbReference type="ARBA" id="ARBA00022448"/>
    </source>
</evidence>
<dbReference type="PANTHER" id="PTHR30151:SF20">
    <property type="entry name" value="ABC TRANSPORTER PERMEASE PROTEIN HI_0355-RELATED"/>
    <property type="match status" value="1"/>
</dbReference>
<feature type="transmembrane region" description="Helical" evidence="7">
    <location>
        <begin position="98"/>
        <end position="115"/>
    </location>
</feature>
<keyword evidence="6 7" id="KW-0472">Membrane</keyword>
<dbReference type="PANTHER" id="PTHR30151">
    <property type="entry name" value="ALKANE SULFONATE ABC TRANSPORTER-RELATED, MEMBRANE SUBUNIT"/>
    <property type="match status" value="1"/>
</dbReference>
<dbReference type="RefSeq" id="WP_121277305.1">
    <property type="nucleotide sequence ID" value="NZ_RBZV01000002.1"/>
</dbReference>
<keyword evidence="4 7" id="KW-0812">Transmembrane</keyword>
<dbReference type="PROSITE" id="PS50928">
    <property type="entry name" value="ABC_TM1"/>
    <property type="match status" value="1"/>
</dbReference>
<feature type="transmembrane region" description="Helical" evidence="7">
    <location>
        <begin position="31"/>
        <end position="49"/>
    </location>
</feature>
<dbReference type="Pfam" id="PF00528">
    <property type="entry name" value="BPD_transp_1"/>
    <property type="match status" value="1"/>
</dbReference>
<evidence type="ECO:0000256" key="6">
    <source>
        <dbReference type="ARBA" id="ARBA00023136"/>
    </source>
</evidence>
<dbReference type="Gene3D" id="1.10.3720.10">
    <property type="entry name" value="MetI-like"/>
    <property type="match status" value="1"/>
</dbReference>
<comment type="subcellular location">
    <subcellularLocation>
        <location evidence="1 7">Cell membrane</location>
        <topology evidence="1 7">Multi-pass membrane protein</topology>
    </subcellularLocation>
</comment>
<keyword evidence="2 7" id="KW-0813">Transport</keyword>
<organism evidence="9 10">
    <name type="scientific">Trinickia fusca</name>
    <dbReference type="NCBI Taxonomy" id="2419777"/>
    <lineage>
        <taxon>Bacteria</taxon>
        <taxon>Pseudomonadati</taxon>
        <taxon>Pseudomonadota</taxon>
        <taxon>Betaproteobacteria</taxon>
        <taxon>Burkholderiales</taxon>
        <taxon>Burkholderiaceae</taxon>
        <taxon>Trinickia</taxon>
    </lineage>
</organism>
<feature type="transmembrane region" description="Helical" evidence="7">
    <location>
        <begin position="156"/>
        <end position="175"/>
    </location>
</feature>
<gene>
    <name evidence="9" type="ORF">D7S89_05135</name>
</gene>
<evidence type="ECO:0000256" key="1">
    <source>
        <dbReference type="ARBA" id="ARBA00004651"/>
    </source>
</evidence>